<sequence>MKTDCSIEATVCSLRSQAKFQNSYRLLGLELLSRTELGEVLNTSFEFINFLTEFSSFRVITGRQLIFESLQSCFLVFFIDIRFPDVLAVFDLIDIAQPKFSYLESLIDLTGINAGDTLARNTSVLKACQYVIFIP</sequence>
<reference evidence="1 2" key="1">
    <citation type="journal article" date="2014" name="PLoS Genet.">
        <title>Phylogenetically driven sequencing of extremely halophilic archaea reveals strategies for static and dynamic osmo-response.</title>
        <authorList>
            <person name="Becker E.A."/>
            <person name="Seitzer P.M."/>
            <person name="Tritt A."/>
            <person name="Larsen D."/>
            <person name="Krusor M."/>
            <person name="Yao A.I."/>
            <person name="Wu D."/>
            <person name="Madern D."/>
            <person name="Eisen J.A."/>
            <person name="Darling A.E."/>
            <person name="Facciotti M.T."/>
        </authorList>
    </citation>
    <scope>NUCLEOTIDE SEQUENCE [LARGE SCALE GENOMIC DNA]</scope>
    <source>
        <strain evidence="1 2">DSM 18795</strain>
    </source>
</reference>
<keyword evidence="2" id="KW-1185">Reference proteome</keyword>
<dbReference type="AlphaFoldDB" id="L9XJE2"/>
<name>L9XJE2_9EURY</name>
<dbReference type="EMBL" id="AOIA01000080">
    <property type="protein sequence ID" value="ELY61845.1"/>
    <property type="molecule type" value="Genomic_DNA"/>
</dbReference>
<organism evidence="1 2">
    <name type="scientific">Natronococcus jeotgali DSM 18795</name>
    <dbReference type="NCBI Taxonomy" id="1227498"/>
    <lineage>
        <taxon>Archaea</taxon>
        <taxon>Methanobacteriati</taxon>
        <taxon>Methanobacteriota</taxon>
        <taxon>Stenosarchaea group</taxon>
        <taxon>Halobacteria</taxon>
        <taxon>Halobacteriales</taxon>
        <taxon>Natrialbaceae</taxon>
        <taxon>Natronococcus</taxon>
    </lineage>
</organism>
<evidence type="ECO:0000313" key="2">
    <source>
        <dbReference type="Proteomes" id="UP000011531"/>
    </source>
</evidence>
<accession>L9XJE2</accession>
<comment type="caution">
    <text evidence="1">The sequence shown here is derived from an EMBL/GenBank/DDBJ whole genome shotgun (WGS) entry which is preliminary data.</text>
</comment>
<proteinExistence type="predicted"/>
<protein>
    <submittedName>
        <fullName evidence="1">Uncharacterized protein</fullName>
    </submittedName>
</protein>
<dbReference type="Proteomes" id="UP000011531">
    <property type="component" value="Unassembled WGS sequence"/>
</dbReference>
<gene>
    <name evidence="1" type="ORF">C492_09070</name>
</gene>
<evidence type="ECO:0000313" key="1">
    <source>
        <dbReference type="EMBL" id="ELY61845.1"/>
    </source>
</evidence>